<organism evidence="4 5">
    <name type="scientific">Calycina marina</name>
    <dbReference type="NCBI Taxonomy" id="1763456"/>
    <lineage>
        <taxon>Eukaryota</taxon>
        <taxon>Fungi</taxon>
        <taxon>Dikarya</taxon>
        <taxon>Ascomycota</taxon>
        <taxon>Pezizomycotina</taxon>
        <taxon>Leotiomycetes</taxon>
        <taxon>Helotiales</taxon>
        <taxon>Pezizellaceae</taxon>
        <taxon>Calycina</taxon>
    </lineage>
</organism>
<keyword evidence="1" id="KW-0479">Metal-binding</keyword>
<keyword evidence="1" id="KW-0863">Zinc-finger</keyword>
<name>A0A9P8CJD9_9HELO</name>
<proteinExistence type="predicted"/>
<dbReference type="Proteomes" id="UP000887226">
    <property type="component" value="Unassembled WGS sequence"/>
</dbReference>
<dbReference type="InterPro" id="IPR001841">
    <property type="entry name" value="Znf_RING"/>
</dbReference>
<reference evidence="4" key="1">
    <citation type="journal article" date="2021" name="IMA Fungus">
        <title>Genomic characterization of three marine fungi, including Emericellopsis atlantica sp. nov. with signatures of a generalist lifestyle and marine biomass degradation.</title>
        <authorList>
            <person name="Hagestad O.C."/>
            <person name="Hou L."/>
            <person name="Andersen J.H."/>
            <person name="Hansen E.H."/>
            <person name="Altermark B."/>
            <person name="Li C."/>
            <person name="Kuhnert E."/>
            <person name="Cox R.J."/>
            <person name="Crous P.W."/>
            <person name="Spatafora J.W."/>
            <person name="Lail K."/>
            <person name="Amirebrahimi M."/>
            <person name="Lipzen A."/>
            <person name="Pangilinan J."/>
            <person name="Andreopoulos W."/>
            <person name="Hayes R.D."/>
            <person name="Ng V."/>
            <person name="Grigoriev I.V."/>
            <person name="Jackson S.A."/>
            <person name="Sutton T.D.S."/>
            <person name="Dobson A.D.W."/>
            <person name="Rama T."/>
        </authorList>
    </citation>
    <scope>NUCLEOTIDE SEQUENCE</scope>
    <source>
        <strain evidence="4">TRa3180A</strain>
    </source>
</reference>
<evidence type="ECO:0000256" key="1">
    <source>
        <dbReference type="PROSITE-ProRule" id="PRU00175"/>
    </source>
</evidence>
<feature type="compositionally biased region" description="Basic and acidic residues" evidence="2">
    <location>
        <begin position="210"/>
        <end position="231"/>
    </location>
</feature>
<dbReference type="EMBL" id="MU253741">
    <property type="protein sequence ID" value="KAG9248892.1"/>
    <property type="molecule type" value="Genomic_DNA"/>
</dbReference>
<dbReference type="GO" id="GO:0008270">
    <property type="term" value="F:zinc ion binding"/>
    <property type="evidence" value="ECO:0007669"/>
    <property type="project" value="UniProtKB-KW"/>
</dbReference>
<sequence length="231" mass="26183">MTQTHIDLAADHDFYLELRANRTTRLTYLATDVDVSSLAEGDRTCGICMADYGSLNMNDTIEIPVRVPCGGDHVFGNDCLHIWVIDQEKDTCPFDRDPFLEAGMTPPVPSIGPVPNWLQQSIGRNYPSHDLTWQRNPDTGTFFLMATANTRDEVKAYEELCKIGGTNGYDLYTMNTSTITDDMLNKEMFCVVKSLKSRVKLNPNNHAKMRRLEPDETKKLSKNNERREVEA</sequence>
<dbReference type="Gene3D" id="3.30.40.10">
    <property type="entry name" value="Zinc/RING finger domain, C3HC4 (zinc finger)"/>
    <property type="match status" value="1"/>
</dbReference>
<feature type="domain" description="RING-type" evidence="3">
    <location>
        <begin position="45"/>
        <end position="96"/>
    </location>
</feature>
<keyword evidence="5" id="KW-1185">Reference proteome</keyword>
<accession>A0A9P8CJD9</accession>
<evidence type="ECO:0000313" key="5">
    <source>
        <dbReference type="Proteomes" id="UP000887226"/>
    </source>
</evidence>
<protein>
    <recommendedName>
        <fullName evidence="3">RING-type domain-containing protein</fullName>
    </recommendedName>
</protein>
<comment type="caution">
    <text evidence="4">The sequence shown here is derived from an EMBL/GenBank/DDBJ whole genome shotgun (WGS) entry which is preliminary data.</text>
</comment>
<evidence type="ECO:0000256" key="2">
    <source>
        <dbReference type="SAM" id="MobiDB-lite"/>
    </source>
</evidence>
<gene>
    <name evidence="4" type="ORF">BJ878DRAFT_537822</name>
</gene>
<evidence type="ECO:0000313" key="4">
    <source>
        <dbReference type="EMBL" id="KAG9248892.1"/>
    </source>
</evidence>
<dbReference type="OrthoDB" id="8062037at2759"/>
<dbReference type="AlphaFoldDB" id="A0A9P8CJD9"/>
<dbReference type="InterPro" id="IPR013083">
    <property type="entry name" value="Znf_RING/FYVE/PHD"/>
</dbReference>
<dbReference type="SUPFAM" id="SSF57850">
    <property type="entry name" value="RING/U-box"/>
    <property type="match status" value="1"/>
</dbReference>
<feature type="region of interest" description="Disordered" evidence="2">
    <location>
        <begin position="202"/>
        <end position="231"/>
    </location>
</feature>
<dbReference type="PROSITE" id="PS50089">
    <property type="entry name" value="ZF_RING_2"/>
    <property type="match status" value="1"/>
</dbReference>
<evidence type="ECO:0000259" key="3">
    <source>
        <dbReference type="PROSITE" id="PS50089"/>
    </source>
</evidence>
<keyword evidence="1" id="KW-0862">Zinc</keyword>